<dbReference type="EMBL" id="FZNN01000004">
    <property type="protein sequence ID" value="SNR42322.1"/>
    <property type="molecule type" value="Genomic_DNA"/>
</dbReference>
<gene>
    <name evidence="6" type="ORF">SAMN06265370_104215</name>
</gene>
<comment type="subcellular location">
    <subcellularLocation>
        <location evidence="1">Membrane</location>
        <topology evidence="1">Multi-pass membrane protein</topology>
    </subcellularLocation>
</comment>
<evidence type="ECO:0000259" key="5">
    <source>
        <dbReference type="Pfam" id="PF13675"/>
    </source>
</evidence>
<evidence type="ECO:0000256" key="3">
    <source>
        <dbReference type="ARBA" id="ARBA00022989"/>
    </source>
</evidence>
<evidence type="ECO:0000313" key="6">
    <source>
        <dbReference type="EMBL" id="SNR42322.1"/>
    </source>
</evidence>
<organism evidence="6 7">
    <name type="scientific">Puniceibacterium sediminis</name>
    <dbReference type="NCBI Taxonomy" id="1608407"/>
    <lineage>
        <taxon>Bacteria</taxon>
        <taxon>Pseudomonadati</taxon>
        <taxon>Pseudomonadota</taxon>
        <taxon>Alphaproteobacteria</taxon>
        <taxon>Rhodobacterales</taxon>
        <taxon>Paracoccaceae</taxon>
        <taxon>Puniceibacterium</taxon>
    </lineage>
</organism>
<name>A0A238W6Z8_9RHOB</name>
<dbReference type="InterPro" id="IPR029095">
    <property type="entry name" value="NarX-like_N"/>
</dbReference>
<evidence type="ECO:0000256" key="1">
    <source>
        <dbReference type="ARBA" id="ARBA00004141"/>
    </source>
</evidence>
<dbReference type="AlphaFoldDB" id="A0A238W6Z8"/>
<dbReference type="GO" id="GO:0016020">
    <property type="term" value="C:membrane"/>
    <property type="evidence" value="ECO:0007669"/>
    <property type="project" value="UniProtKB-SubCell"/>
</dbReference>
<sequence length="210" mass="23147">MKFILIVVTTLVLMVDRPVWAAMGTPPVQGAQKIDLAGRQRMLSQRMSKALCMARAGIHKNAHRDMAARTIERFSETLHQVAHGNVSCGMSSERDPEILARLNDVSLIWEPFAAAAMTGTDKDMSDAEFAKIYEGNLPLLVVANDAVTHFEKVYSSKTMDPLLASTINITGAQRMLSQKAVKELCMVHLGVSKDADRAALQRRLNSLTMH</sequence>
<evidence type="ECO:0000256" key="2">
    <source>
        <dbReference type="ARBA" id="ARBA00022692"/>
    </source>
</evidence>
<protein>
    <submittedName>
        <fullName evidence="6">Type IV pili methyl-accepting chemotaxis transducer N-term</fullName>
    </submittedName>
</protein>
<dbReference type="Pfam" id="PF13675">
    <property type="entry name" value="PilJ"/>
    <property type="match status" value="1"/>
</dbReference>
<accession>A0A238W6Z8</accession>
<keyword evidence="3" id="KW-1133">Transmembrane helix</keyword>
<keyword evidence="7" id="KW-1185">Reference proteome</keyword>
<feature type="domain" description="NarX-like N-terminal" evidence="5">
    <location>
        <begin position="30"/>
        <end position="116"/>
    </location>
</feature>
<dbReference type="Proteomes" id="UP000198417">
    <property type="component" value="Unassembled WGS sequence"/>
</dbReference>
<reference evidence="6 7" key="1">
    <citation type="submission" date="2017-06" db="EMBL/GenBank/DDBJ databases">
        <authorList>
            <person name="Kim H.J."/>
            <person name="Triplett B.A."/>
        </authorList>
    </citation>
    <scope>NUCLEOTIDE SEQUENCE [LARGE SCALE GENOMIC DNA]</scope>
    <source>
        <strain evidence="6 7">DSM 29052</strain>
    </source>
</reference>
<evidence type="ECO:0000313" key="7">
    <source>
        <dbReference type="Proteomes" id="UP000198417"/>
    </source>
</evidence>
<keyword evidence="2" id="KW-0812">Transmembrane</keyword>
<evidence type="ECO:0000256" key="4">
    <source>
        <dbReference type="ARBA" id="ARBA00023136"/>
    </source>
</evidence>
<proteinExistence type="predicted"/>
<keyword evidence="4" id="KW-0472">Membrane</keyword>